<dbReference type="EMBL" id="MPUH01000074">
    <property type="protein sequence ID" value="OMJ91785.1"/>
    <property type="molecule type" value="Genomic_DNA"/>
</dbReference>
<proteinExistence type="predicted"/>
<dbReference type="Proteomes" id="UP000187209">
    <property type="component" value="Unassembled WGS sequence"/>
</dbReference>
<organism evidence="2 3">
    <name type="scientific">Stentor coeruleus</name>
    <dbReference type="NCBI Taxonomy" id="5963"/>
    <lineage>
        <taxon>Eukaryota</taxon>
        <taxon>Sar</taxon>
        <taxon>Alveolata</taxon>
        <taxon>Ciliophora</taxon>
        <taxon>Postciliodesmatophora</taxon>
        <taxon>Heterotrichea</taxon>
        <taxon>Heterotrichida</taxon>
        <taxon>Stentoridae</taxon>
        <taxon>Stentor</taxon>
    </lineage>
</organism>
<evidence type="ECO:0000313" key="3">
    <source>
        <dbReference type="Proteomes" id="UP000187209"/>
    </source>
</evidence>
<evidence type="ECO:0000256" key="1">
    <source>
        <dbReference type="SAM" id="MobiDB-lite"/>
    </source>
</evidence>
<feature type="region of interest" description="Disordered" evidence="1">
    <location>
        <begin position="73"/>
        <end position="95"/>
    </location>
</feature>
<protein>
    <submittedName>
        <fullName evidence="2">Uncharacterized protein</fullName>
    </submittedName>
</protein>
<dbReference type="AlphaFoldDB" id="A0A1R2CS24"/>
<keyword evidence="3" id="KW-1185">Reference proteome</keyword>
<name>A0A1R2CS24_9CILI</name>
<dbReference type="OrthoDB" id="292256at2759"/>
<sequence length="190" mass="21454">MTSFQERFKGKSSTTGRYGELSIIQDRAINRPTDYQVHSPIIKSSAKSIIDSSKDNTKIISLSKIPSSASPNHNFSLVKRQSSQPPNFSISTSTEDSYSTKSISYDYKPYTIHDYYSIKTNKYYELGGLGSPTIGTEDWVKRKNISDKRKEYGKKAMISPRDSITDNAIGYLERINKISPLHKRHSSALN</sequence>
<evidence type="ECO:0000313" key="2">
    <source>
        <dbReference type="EMBL" id="OMJ91785.1"/>
    </source>
</evidence>
<comment type="caution">
    <text evidence="2">The sequence shown here is derived from an EMBL/GenBank/DDBJ whole genome shotgun (WGS) entry which is preliminary data.</text>
</comment>
<accession>A0A1R2CS24</accession>
<gene>
    <name evidence="2" type="ORF">SteCoe_5566</name>
</gene>
<reference evidence="2 3" key="1">
    <citation type="submission" date="2016-11" db="EMBL/GenBank/DDBJ databases">
        <title>The macronuclear genome of Stentor coeruleus: a giant cell with tiny introns.</title>
        <authorList>
            <person name="Slabodnick M."/>
            <person name="Ruby J.G."/>
            <person name="Reiff S.B."/>
            <person name="Swart E.C."/>
            <person name="Gosai S."/>
            <person name="Prabakaran S."/>
            <person name="Witkowska E."/>
            <person name="Larue G.E."/>
            <person name="Fisher S."/>
            <person name="Freeman R.M."/>
            <person name="Gunawardena J."/>
            <person name="Chu W."/>
            <person name="Stover N.A."/>
            <person name="Gregory B.D."/>
            <person name="Nowacki M."/>
            <person name="Derisi J."/>
            <person name="Roy S.W."/>
            <person name="Marshall W.F."/>
            <person name="Sood P."/>
        </authorList>
    </citation>
    <scope>NUCLEOTIDE SEQUENCE [LARGE SCALE GENOMIC DNA]</scope>
    <source>
        <strain evidence="2">WM001</strain>
    </source>
</reference>